<organism evidence="1 2">
    <name type="scientific">Nonlabens dokdonensis</name>
    <dbReference type="NCBI Taxonomy" id="328515"/>
    <lineage>
        <taxon>Bacteria</taxon>
        <taxon>Pseudomonadati</taxon>
        <taxon>Bacteroidota</taxon>
        <taxon>Flavobacteriia</taxon>
        <taxon>Flavobacteriales</taxon>
        <taxon>Flavobacteriaceae</taxon>
        <taxon>Nonlabens</taxon>
    </lineage>
</organism>
<evidence type="ECO:0000313" key="2">
    <source>
        <dbReference type="Proteomes" id="UP000248584"/>
    </source>
</evidence>
<gene>
    <name evidence="1" type="ORF">LX97_01161</name>
</gene>
<sequence length="60" mass="7252">MLTKEKILESLENLPDKFELDDFLEELYLIEKIEKAREQSKNGQVYTHAEMQKRIKSWSH</sequence>
<dbReference type="RefSeq" id="WP_041566995.1">
    <property type="nucleotide sequence ID" value="NZ_QKZR01000001.1"/>
</dbReference>
<evidence type="ECO:0000313" key="1">
    <source>
        <dbReference type="EMBL" id="PZX44152.1"/>
    </source>
</evidence>
<dbReference type="EMBL" id="QKZR01000001">
    <property type="protein sequence ID" value="PZX44152.1"/>
    <property type="molecule type" value="Genomic_DNA"/>
</dbReference>
<accession>A0ABX5Q285</accession>
<comment type="caution">
    <text evidence="1">The sequence shown here is derived from an EMBL/GenBank/DDBJ whole genome shotgun (WGS) entry which is preliminary data.</text>
</comment>
<name>A0ABX5Q285_9FLAO</name>
<keyword evidence="2" id="KW-1185">Reference proteome</keyword>
<dbReference type="Proteomes" id="UP000248584">
    <property type="component" value="Unassembled WGS sequence"/>
</dbReference>
<evidence type="ECO:0008006" key="3">
    <source>
        <dbReference type="Google" id="ProtNLM"/>
    </source>
</evidence>
<reference evidence="1 2" key="1">
    <citation type="submission" date="2018-06" db="EMBL/GenBank/DDBJ databases">
        <title>Genomic Encyclopedia of Archaeal and Bacterial Type Strains, Phase II (KMG-II): from individual species to whole genera.</title>
        <authorList>
            <person name="Goeker M."/>
        </authorList>
    </citation>
    <scope>NUCLEOTIDE SEQUENCE [LARGE SCALE GENOMIC DNA]</scope>
    <source>
        <strain evidence="1 2">DSM 17205</strain>
    </source>
</reference>
<proteinExistence type="predicted"/>
<protein>
    <recommendedName>
        <fullName evidence="3">Addiction module protein</fullName>
    </recommendedName>
</protein>